<proteinExistence type="predicted"/>
<keyword evidence="1" id="KW-1133">Transmembrane helix</keyword>
<protein>
    <submittedName>
        <fullName evidence="2">Uncharacterized protein</fullName>
    </submittedName>
</protein>
<dbReference type="EMBL" id="PQXO01000008">
    <property type="protein sequence ID" value="TGO92195.1"/>
    <property type="molecule type" value="Genomic_DNA"/>
</dbReference>
<sequence length="102" mass="10892">MNGTTLHGNLTGAPILDQSSSAAFVFAVLVYGANSHYLYKKGIGFHPLRYQSLNEGLGMAVAVIPAGVTIALVVSMIGQFWYTWLQGGRILGFDQEGQEDGS</sequence>
<dbReference type="OrthoDB" id="3504693at2759"/>
<comment type="caution">
    <text evidence="2">The sequence shown here is derived from an EMBL/GenBank/DDBJ whole genome shotgun (WGS) entry which is preliminary data.</text>
</comment>
<accession>A0A4Z1L5Z7</accession>
<feature type="transmembrane region" description="Helical" evidence="1">
    <location>
        <begin position="60"/>
        <end position="82"/>
    </location>
</feature>
<name>A0A4Z1L5Z7_9HELO</name>
<gene>
    <name evidence="2" type="ORF">BPOR_0008g00350</name>
</gene>
<keyword evidence="1" id="KW-0472">Membrane</keyword>
<evidence type="ECO:0000313" key="3">
    <source>
        <dbReference type="Proteomes" id="UP000297280"/>
    </source>
</evidence>
<evidence type="ECO:0000256" key="1">
    <source>
        <dbReference type="SAM" id="Phobius"/>
    </source>
</evidence>
<reference evidence="2 3" key="1">
    <citation type="submission" date="2017-12" db="EMBL/GenBank/DDBJ databases">
        <title>Comparative genomics of Botrytis spp.</title>
        <authorList>
            <person name="Valero-Jimenez C.A."/>
            <person name="Tapia P."/>
            <person name="Veloso J."/>
            <person name="Silva-Moreno E."/>
            <person name="Staats M."/>
            <person name="Valdes J.H."/>
            <person name="Van Kan J.A.L."/>
        </authorList>
    </citation>
    <scope>NUCLEOTIDE SEQUENCE [LARGE SCALE GENOMIC DNA]</scope>
    <source>
        <strain evidence="2 3">MUCL3349</strain>
    </source>
</reference>
<dbReference type="Proteomes" id="UP000297280">
    <property type="component" value="Unassembled WGS sequence"/>
</dbReference>
<organism evidence="2 3">
    <name type="scientific">Botrytis porri</name>
    <dbReference type="NCBI Taxonomy" id="87229"/>
    <lineage>
        <taxon>Eukaryota</taxon>
        <taxon>Fungi</taxon>
        <taxon>Dikarya</taxon>
        <taxon>Ascomycota</taxon>
        <taxon>Pezizomycotina</taxon>
        <taxon>Leotiomycetes</taxon>
        <taxon>Helotiales</taxon>
        <taxon>Sclerotiniaceae</taxon>
        <taxon>Botrytis</taxon>
    </lineage>
</organism>
<dbReference type="AlphaFoldDB" id="A0A4Z1L5Z7"/>
<keyword evidence="1" id="KW-0812">Transmembrane</keyword>
<feature type="transmembrane region" description="Helical" evidence="1">
    <location>
        <begin position="20"/>
        <end position="39"/>
    </location>
</feature>
<evidence type="ECO:0000313" key="2">
    <source>
        <dbReference type="EMBL" id="TGO92195.1"/>
    </source>
</evidence>
<keyword evidence="3" id="KW-1185">Reference proteome</keyword>